<dbReference type="GO" id="GO:0005886">
    <property type="term" value="C:plasma membrane"/>
    <property type="evidence" value="ECO:0007669"/>
    <property type="project" value="UniProtKB-SubCell"/>
</dbReference>
<feature type="domain" description="DUF5698" evidence="8">
    <location>
        <begin position="32"/>
        <end position="89"/>
    </location>
</feature>
<protein>
    <recommendedName>
        <fullName evidence="6">UPF0316 protein Selin_1349</fullName>
    </recommendedName>
</protein>
<dbReference type="CDD" id="cd16381">
    <property type="entry name" value="YitT_C_like_1"/>
    <property type="match status" value="1"/>
</dbReference>
<dbReference type="AlphaFoldDB" id="E6W5Q3"/>
<dbReference type="InterPro" id="IPR019264">
    <property type="entry name" value="DUF2179"/>
</dbReference>
<dbReference type="KEGG" id="din:Selin_1349"/>
<evidence type="ECO:0000259" key="8">
    <source>
        <dbReference type="Pfam" id="PF18955"/>
    </source>
</evidence>
<evidence type="ECO:0000313" key="9">
    <source>
        <dbReference type="EMBL" id="ADU66084.1"/>
    </source>
</evidence>
<dbReference type="Proteomes" id="UP000002572">
    <property type="component" value="Chromosome"/>
</dbReference>
<dbReference type="PANTHER" id="PTHR40060">
    <property type="entry name" value="UPF0316 PROTEIN YEBE"/>
    <property type="match status" value="1"/>
</dbReference>
<dbReference type="RefSeq" id="WP_013505965.1">
    <property type="nucleotide sequence ID" value="NC_014836.1"/>
</dbReference>
<evidence type="ECO:0000256" key="5">
    <source>
        <dbReference type="ARBA" id="ARBA00023136"/>
    </source>
</evidence>
<evidence type="ECO:0000256" key="1">
    <source>
        <dbReference type="ARBA" id="ARBA00004651"/>
    </source>
</evidence>
<feature type="transmembrane region" description="Helical" evidence="6">
    <location>
        <begin position="14"/>
        <end position="37"/>
    </location>
</feature>
<proteinExistence type="inferred from homology"/>
<feature type="transmembrane region" description="Helical" evidence="6">
    <location>
        <begin position="71"/>
        <end position="91"/>
    </location>
</feature>
<dbReference type="Pfam" id="PF18955">
    <property type="entry name" value="DUF5698"/>
    <property type="match status" value="1"/>
</dbReference>
<name>E6W5Q3_DESIS</name>
<reference evidence="9 10" key="1">
    <citation type="submission" date="2010-12" db="EMBL/GenBank/DDBJ databases">
        <title>Complete sequence of Desulfurispirillum indicum S5.</title>
        <authorList>
            <consortium name="US DOE Joint Genome Institute"/>
            <person name="Lucas S."/>
            <person name="Copeland A."/>
            <person name="Lapidus A."/>
            <person name="Cheng J.-F."/>
            <person name="Goodwin L."/>
            <person name="Pitluck S."/>
            <person name="Chertkov O."/>
            <person name="Held B."/>
            <person name="Detter J.C."/>
            <person name="Han C."/>
            <person name="Tapia R."/>
            <person name="Land M."/>
            <person name="Hauser L."/>
            <person name="Kyrpides N."/>
            <person name="Ivanova N."/>
            <person name="Mikhailova N."/>
            <person name="Haggblom M."/>
            <person name="Rauschenbach I."/>
            <person name="Bini E."/>
            <person name="Woyke T."/>
        </authorList>
    </citation>
    <scope>NUCLEOTIDE SEQUENCE [LARGE SCALE GENOMIC DNA]</scope>
    <source>
        <strain evidence="10">ATCC BAA-1389 / DSM 22839 / S5</strain>
    </source>
</reference>
<evidence type="ECO:0000256" key="6">
    <source>
        <dbReference type="HAMAP-Rule" id="MF_01515"/>
    </source>
</evidence>
<evidence type="ECO:0000313" key="10">
    <source>
        <dbReference type="Proteomes" id="UP000002572"/>
    </source>
</evidence>
<comment type="subcellular location">
    <subcellularLocation>
        <location evidence="1 6">Cell membrane</location>
        <topology evidence="1 6">Multi-pass membrane protein</topology>
    </subcellularLocation>
</comment>
<dbReference type="NCBIfam" id="NF003191">
    <property type="entry name" value="PRK04164.1-2"/>
    <property type="match status" value="1"/>
</dbReference>
<dbReference type="PANTHER" id="PTHR40060:SF1">
    <property type="entry name" value="UPF0316 PROTEIN YEBE"/>
    <property type="match status" value="1"/>
</dbReference>
<keyword evidence="2 6" id="KW-1003">Cell membrane</keyword>
<dbReference type="Pfam" id="PF10035">
    <property type="entry name" value="DUF2179"/>
    <property type="match status" value="1"/>
</dbReference>
<keyword evidence="10" id="KW-1185">Reference proteome</keyword>
<keyword evidence="3 6" id="KW-0812">Transmembrane</keyword>
<dbReference type="HAMAP" id="MF_01515">
    <property type="entry name" value="UPF0316"/>
    <property type="match status" value="1"/>
</dbReference>
<organism evidence="9 10">
    <name type="scientific">Desulfurispirillum indicum (strain ATCC BAA-1389 / DSM 22839 / S5)</name>
    <dbReference type="NCBI Taxonomy" id="653733"/>
    <lineage>
        <taxon>Bacteria</taxon>
        <taxon>Pseudomonadati</taxon>
        <taxon>Chrysiogenota</taxon>
        <taxon>Chrysiogenia</taxon>
        <taxon>Chrysiogenales</taxon>
        <taxon>Chrysiogenaceae</taxon>
        <taxon>Desulfurispirillum</taxon>
    </lineage>
</organism>
<dbReference type="InterPro" id="IPR044035">
    <property type="entry name" value="DUF5698"/>
</dbReference>
<evidence type="ECO:0000256" key="3">
    <source>
        <dbReference type="ARBA" id="ARBA00022692"/>
    </source>
</evidence>
<keyword evidence="4 6" id="KW-1133">Transmembrane helix</keyword>
<dbReference type="EMBL" id="CP002432">
    <property type="protein sequence ID" value="ADU66084.1"/>
    <property type="molecule type" value="Genomic_DNA"/>
</dbReference>
<dbReference type="OrthoDB" id="48231at2"/>
<dbReference type="eggNOG" id="COG4843">
    <property type="taxonomic scope" value="Bacteria"/>
</dbReference>
<accession>E6W5Q3</accession>
<feature type="transmembrane region" description="Helical" evidence="6">
    <location>
        <begin position="44"/>
        <end position="65"/>
    </location>
</feature>
<sequence>MDELSFTFSWFSTLLLPLLIMIAKVVEVAVGTIRIMFVSRGMKYLAPLVGFIEVIIWLAAITQVMSNMGNIANYVAYAIGFTVGNYLGIIIEERISLGYSLVRVITRRDATELVHYLKESRYHVTHVDAEGELGDVKVIFTTIRRRELPRVLEIIKTFNPRACYTIEDLRFVSESGLPHGATRSAMGLQSLLPVALRRQTVKEQVVAP</sequence>
<dbReference type="InterPro" id="IPR022930">
    <property type="entry name" value="UPF0316"/>
</dbReference>
<dbReference type="InParanoid" id="E6W5Q3"/>
<feature type="domain" description="DUF2179" evidence="7">
    <location>
        <begin position="123"/>
        <end position="172"/>
    </location>
</feature>
<gene>
    <name evidence="9" type="ordered locus">Selin_1349</name>
</gene>
<comment type="similarity">
    <text evidence="6">Belongs to the UPF0316 family.</text>
</comment>
<keyword evidence="5 6" id="KW-0472">Membrane</keyword>
<evidence type="ECO:0000256" key="2">
    <source>
        <dbReference type="ARBA" id="ARBA00022475"/>
    </source>
</evidence>
<dbReference type="STRING" id="653733.Selin_1349"/>
<evidence type="ECO:0000256" key="4">
    <source>
        <dbReference type="ARBA" id="ARBA00022989"/>
    </source>
</evidence>
<evidence type="ECO:0000259" key="7">
    <source>
        <dbReference type="Pfam" id="PF10035"/>
    </source>
</evidence>
<dbReference type="HOGENOM" id="CLU_106166_0_0_0"/>